<dbReference type="AlphaFoldDB" id="A0A397SG19"/>
<comment type="caution">
    <text evidence="2">The sequence shown here is derived from an EMBL/GenBank/DDBJ whole genome shotgun (WGS) entry which is preliminary data.</text>
</comment>
<feature type="region of interest" description="Disordered" evidence="1">
    <location>
        <begin position="1"/>
        <end position="41"/>
    </location>
</feature>
<evidence type="ECO:0000313" key="3">
    <source>
        <dbReference type="Proteomes" id="UP000265703"/>
    </source>
</evidence>
<dbReference type="Proteomes" id="UP000265703">
    <property type="component" value="Unassembled WGS sequence"/>
</dbReference>
<protein>
    <submittedName>
        <fullName evidence="2">Uncharacterized protein</fullName>
    </submittedName>
</protein>
<feature type="compositionally biased region" description="Polar residues" evidence="1">
    <location>
        <begin position="123"/>
        <end position="137"/>
    </location>
</feature>
<proteinExistence type="predicted"/>
<feature type="region of interest" description="Disordered" evidence="1">
    <location>
        <begin position="259"/>
        <end position="283"/>
    </location>
</feature>
<gene>
    <name evidence="2" type="ORF">C1645_832195</name>
</gene>
<keyword evidence="3" id="KW-1185">Reference proteome</keyword>
<accession>A0A397SG19</accession>
<evidence type="ECO:0000256" key="1">
    <source>
        <dbReference type="SAM" id="MobiDB-lite"/>
    </source>
</evidence>
<evidence type="ECO:0000313" key="2">
    <source>
        <dbReference type="EMBL" id="RIA84482.1"/>
    </source>
</evidence>
<sequence length="297" mass="33329">MSSVHSNKTINSTTKRVTRSQSALTNIESPSKNSNNTNIENEKEIVNQTYGNIEKPSLMTNNSLHLTETTSEPQPVITNTVPIIDKDIVMGNTEVFEISSSSSQKLLTPIATPHNGPKRCNGPKSTTSQQSRSNALSQDKTLIKRLLKENAELKQLLHQSIQKIDSLQQLKNDITEIKKDILDNKEKIGQPTTNTFSHNTNQFNPQIDSFSDIDSLKTMTSLNEPTTQCPRKHTPENIQLNVSKHLITDNESENMESINYKESSNPAESFNNPSYSNNQAQTSTSSWYLNPLKQWTQ</sequence>
<dbReference type="EMBL" id="QKYT01000489">
    <property type="protein sequence ID" value="RIA84482.1"/>
    <property type="molecule type" value="Genomic_DNA"/>
</dbReference>
<feature type="region of interest" description="Disordered" evidence="1">
    <location>
        <begin position="100"/>
        <end position="137"/>
    </location>
</feature>
<name>A0A397SG19_9GLOM</name>
<feature type="compositionally biased region" description="Polar residues" evidence="1">
    <location>
        <begin position="1"/>
        <end position="39"/>
    </location>
</feature>
<organism evidence="2 3">
    <name type="scientific">Glomus cerebriforme</name>
    <dbReference type="NCBI Taxonomy" id="658196"/>
    <lineage>
        <taxon>Eukaryota</taxon>
        <taxon>Fungi</taxon>
        <taxon>Fungi incertae sedis</taxon>
        <taxon>Mucoromycota</taxon>
        <taxon>Glomeromycotina</taxon>
        <taxon>Glomeromycetes</taxon>
        <taxon>Glomerales</taxon>
        <taxon>Glomeraceae</taxon>
        <taxon>Glomus</taxon>
    </lineage>
</organism>
<reference evidence="2 3" key="1">
    <citation type="submission" date="2018-06" db="EMBL/GenBank/DDBJ databases">
        <title>Comparative genomics reveals the genomic features of Rhizophagus irregularis, R. cerebriforme, R. diaphanum and Gigaspora rosea, and their symbiotic lifestyle signature.</title>
        <authorList>
            <person name="Morin E."/>
            <person name="San Clemente H."/>
            <person name="Chen E.C.H."/>
            <person name="De La Providencia I."/>
            <person name="Hainaut M."/>
            <person name="Kuo A."/>
            <person name="Kohler A."/>
            <person name="Murat C."/>
            <person name="Tang N."/>
            <person name="Roy S."/>
            <person name="Loubradou J."/>
            <person name="Henrissat B."/>
            <person name="Grigoriev I.V."/>
            <person name="Corradi N."/>
            <person name="Roux C."/>
            <person name="Martin F.M."/>
        </authorList>
    </citation>
    <scope>NUCLEOTIDE SEQUENCE [LARGE SCALE GENOMIC DNA]</scope>
    <source>
        <strain evidence="2 3">DAOM 227022</strain>
    </source>
</reference>